<dbReference type="PROSITE" id="PS00653">
    <property type="entry name" value="GLYCOSYL_HYDROL_F1_2"/>
    <property type="match status" value="1"/>
</dbReference>
<keyword evidence="6" id="KW-1185">Reference proteome</keyword>
<evidence type="ECO:0000313" key="5">
    <source>
        <dbReference type="EMBL" id="OTN76370.1"/>
    </source>
</evidence>
<evidence type="ECO:0000256" key="2">
    <source>
        <dbReference type="ARBA" id="ARBA00022801"/>
    </source>
</evidence>
<dbReference type="RefSeq" id="WP_086274331.1">
    <property type="nucleotide sequence ID" value="NZ_NGKU01000001.1"/>
</dbReference>
<sequence length="500" mass="57190">MCKKTFPDGFLWGGATAANQIEGAWNIDGKGPSTADVMLFRDPKSIAELNNVHANTDITDEMIDDALKSTDLTKYPKRHGIDHYNHYQEDIALFAELGFKVYRFSIAWSRIFPNGDETTPNEKGLQFYENVINECLSYGIEPIITLSHYEPPLEFCRKYNGWYNRKAIDFFMNYVESVINRFKGKVKYWLTFNEIDSILRHPFMTGGLIESRFSPDEFQQVMYQAMHHQFVASAKTVKLIHEIDPAAKVGCMTTKLTYYPYSCKPEDVLATQQRMRQVYAFCDIQVFGEYPAFLKAKFKNNNIDIHMTEDDAKVMKNNPVDFVSFSFYQTSCVAANADGLALTAGNTTIGIKNPHLPASEWGWQIDPSGLRLSLVDLYDRYRKPLMIVENGLGAKDVVQEDGTIDDQYRIDYIDAHIKAMYDAIHEDGVELMGYTAWGPIDLLSNSTSQMSKRYGFIYVDLDDYGNGTYNRIKKKSFNWYKKVIETNGASVLEEKSQVTV</sequence>
<dbReference type="STRING" id="1834191.A5886_001447"/>
<reference evidence="5 6" key="1">
    <citation type="submission" date="2017-05" db="EMBL/GenBank/DDBJ databases">
        <title>The Genome Sequence of Enterococcus sp. 8G7_MSG3316.</title>
        <authorList>
            <consortium name="The Broad Institute Genomics Platform"/>
            <consortium name="The Broad Institute Genomic Center for Infectious Diseases"/>
            <person name="Earl A."/>
            <person name="Manson A."/>
            <person name="Schwartman J."/>
            <person name="Gilmore M."/>
            <person name="Abouelleil A."/>
            <person name="Cao P."/>
            <person name="Chapman S."/>
            <person name="Cusick C."/>
            <person name="Shea T."/>
            <person name="Young S."/>
            <person name="Neafsey D."/>
            <person name="Nusbaum C."/>
            <person name="Birren B."/>
        </authorList>
    </citation>
    <scope>NUCLEOTIDE SEQUENCE [LARGE SCALE GENOMIC DNA]</scope>
    <source>
        <strain evidence="5 6">8G7_MSG3316</strain>
    </source>
</reference>
<dbReference type="InterPro" id="IPR001360">
    <property type="entry name" value="Glyco_hydro_1"/>
</dbReference>
<dbReference type="PRINTS" id="PR00131">
    <property type="entry name" value="GLHYDRLASE1"/>
</dbReference>
<evidence type="ECO:0000313" key="6">
    <source>
        <dbReference type="Proteomes" id="UP000195043"/>
    </source>
</evidence>
<evidence type="ECO:0000256" key="1">
    <source>
        <dbReference type="ARBA" id="ARBA00010838"/>
    </source>
</evidence>
<name>A0A242A648_9ENTE</name>
<gene>
    <name evidence="5" type="ORF">A5886_001447</name>
</gene>
<dbReference type="PANTHER" id="PTHR10353:SF122">
    <property type="entry name" value="6-PHOSPHO-BETA-GLUCOSIDASE ASCB-RELATED"/>
    <property type="match status" value="1"/>
</dbReference>
<comment type="similarity">
    <text evidence="1 4">Belongs to the glycosyl hydrolase 1 family.</text>
</comment>
<evidence type="ECO:0000256" key="4">
    <source>
        <dbReference type="RuleBase" id="RU003690"/>
    </source>
</evidence>
<keyword evidence="3" id="KW-0326">Glycosidase</keyword>
<evidence type="ECO:0008006" key="7">
    <source>
        <dbReference type="Google" id="ProtNLM"/>
    </source>
</evidence>
<dbReference type="InterPro" id="IPR017853">
    <property type="entry name" value="GH"/>
</dbReference>
<dbReference type="InterPro" id="IPR033132">
    <property type="entry name" value="GH_1_N_CS"/>
</dbReference>
<dbReference type="GO" id="GO:0008422">
    <property type="term" value="F:beta-glucosidase activity"/>
    <property type="evidence" value="ECO:0007669"/>
    <property type="project" value="TreeGrafter"/>
</dbReference>
<dbReference type="FunFam" id="3.20.20.80:FF:000004">
    <property type="entry name" value="Beta-glucosidase 6-phospho-beta-glucosidase"/>
    <property type="match status" value="1"/>
</dbReference>
<dbReference type="Pfam" id="PF00232">
    <property type="entry name" value="Glyco_hydro_1"/>
    <property type="match status" value="1"/>
</dbReference>
<comment type="caution">
    <text evidence="5">The sequence shown here is derived from an EMBL/GenBank/DDBJ whole genome shotgun (WGS) entry which is preliminary data.</text>
</comment>
<accession>A0A242A648</accession>
<dbReference type="GO" id="GO:0005829">
    <property type="term" value="C:cytosol"/>
    <property type="evidence" value="ECO:0007669"/>
    <property type="project" value="TreeGrafter"/>
</dbReference>
<dbReference type="GO" id="GO:0016052">
    <property type="term" value="P:carbohydrate catabolic process"/>
    <property type="evidence" value="ECO:0007669"/>
    <property type="project" value="TreeGrafter"/>
</dbReference>
<dbReference type="PANTHER" id="PTHR10353">
    <property type="entry name" value="GLYCOSYL HYDROLASE"/>
    <property type="match status" value="1"/>
</dbReference>
<keyword evidence="2" id="KW-0378">Hydrolase</keyword>
<dbReference type="SUPFAM" id="SSF51445">
    <property type="entry name" value="(Trans)glycosidases"/>
    <property type="match status" value="1"/>
</dbReference>
<dbReference type="Proteomes" id="UP000195043">
    <property type="component" value="Unassembled WGS sequence"/>
</dbReference>
<organism evidence="5 6">
    <name type="scientific">Candidatus Enterococcus testudinis</name>
    <dbReference type="NCBI Taxonomy" id="1834191"/>
    <lineage>
        <taxon>Bacteria</taxon>
        <taxon>Bacillati</taxon>
        <taxon>Bacillota</taxon>
        <taxon>Bacilli</taxon>
        <taxon>Lactobacillales</taxon>
        <taxon>Enterococcaceae</taxon>
        <taxon>Enterococcus</taxon>
    </lineage>
</organism>
<protein>
    <recommendedName>
        <fullName evidence="7">Beta-glucosidase</fullName>
    </recommendedName>
</protein>
<evidence type="ECO:0000256" key="3">
    <source>
        <dbReference type="ARBA" id="ARBA00023295"/>
    </source>
</evidence>
<proteinExistence type="inferred from homology"/>
<dbReference type="EMBL" id="NGKU01000001">
    <property type="protein sequence ID" value="OTN76370.1"/>
    <property type="molecule type" value="Genomic_DNA"/>
</dbReference>
<dbReference type="OrthoDB" id="1637462at2"/>
<dbReference type="Gene3D" id="3.20.20.80">
    <property type="entry name" value="Glycosidases"/>
    <property type="match status" value="1"/>
</dbReference>
<dbReference type="AlphaFoldDB" id="A0A242A648"/>